<sequence>MITPSTSDAPRRQLGGTSSGAVGCLALVIAGATMWSACSKKSPPAPSAATKTPSGIAASVPRPPAAAQPADVRKTGFEGVATEIECAKPEFARAVAEALERSELWHFYLRDRRELRRLGEPPLVQFRLQISTVTGSESGRTAHPGVALHAQVDSIETPPGAIRCIVTAGASANPAGENATFPVAPFADELALALIVRDHPAPWRLEQQVLAFAAKSQNASNEAIRQCVQALALAGCFDSAVAIVGLDAAQTRGAQQVTLRGKDHLVEAARRPLAHDPLWTLWFVAVGSPLEIALEARHESHELAVAPGGSVLSGAYDPGTGFARVTVRNPAGAVLHDTQTTAPTPTAVRVQEDPYLVAEQTAVVRNLTDAAARLTDSLPPDQRHVLMLAAELGYLWGEQPRYDHAEKVLLEVLRRFPAGTDTIVSGLGSRVDRTNDACARVLRKMGAGATAALVRGLSHPAGGVRSQCASELRQMDKGRLSAHLEEIIRRSIQTLNDDVYADSWSYSAFLLRDIGPRAAVAIPALQRMEQHSRRDGRYATEAIKAIQAPQKTY</sequence>
<keyword evidence="2" id="KW-1133">Transmembrane helix</keyword>
<dbReference type="OrthoDB" id="4277250at2"/>
<feature type="compositionally biased region" description="Low complexity" evidence="1">
    <location>
        <begin position="40"/>
        <end position="54"/>
    </location>
</feature>
<dbReference type="HOGENOM" id="CLU_492456_0_0_0"/>
<keyword evidence="4" id="KW-1185">Reference proteome</keyword>
<keyword evidence="2" id="KW-0812">Transmembrane</keyword>
<evidence type="ECO:0000256" key="1">
    <source>
        <dbReference type="SAM" id="MobiDB-lite"/>
    </source>
</evidence>
<dbReference type="Gene3D" id="1.25.10.10">
    <property type="entry name" value="Leucine-rich Repeat Variant"/>
    <property type="match status" value="1"/>
</dbReference>
<dbReference type="RefSeq" id="WP_012374266.1">
    <property type="nucleotide sequence ID" value="NC_010571.1"/>
</dbReference>
<evidence type="ECO:0008006" key="5">
    <source>
        <dbReference type="Google" id="ProtNLM"/>
    </source>
</evidence>
<evidence type="ECO:0000256" key="2">
    <source>
        <dbReference type="SAM" id="Phobius"/>
    </source>
</evidence>
<gene>
    <name evidence="3" type="ordered locus">Oter_1443</name>
</gene>
<organism evidence="3 4">
    <name type="scientific">Opitutus terrae (strain DSM 11246 / JCM 15787 / PB90-1)</name>
    <dbReference type="NCBI Taxonomy" id="452637"/>
    <lineage>
        <taxon>Bacteria</taxon>
        <taxon>Pseudomonadati</taxon>
        <taxon>Verrucomicrobiota</taxon>
        <taxon>Opitutia</taxon>
        <taxon>Opitutales</taxon>
        <taxon>Opitutaceae</taxon>
        <taxon>Opitutus</taxon>
    </lineage>
</organism>
<dbReference type="InterPro" id="IPR011989">
    <property type="entry name" value="ARM-like"/>
</dbReference>
<dbReference type="Proteomes" id="UP000007013">
    <property type="component" value="Chromosome"/>
</dbReference>
<protein>
    <recommendedName>
        <fullName evidence="5">HEAT repeat domain-containing protein</fullName>
    </recommendedName>
</protein>
<dbReference type="KEGG" id="ote:Oter_1443"/>
<accession>B1ZS52</accession>
<evidence type="ECO:0000313" key="4">
    <source>
        <dbReference type="Proteomes" id="UP000007013"/>
    </source>
</evidence>
<name>B1ZS52_OPITP</name>
<evidence type="ECO:0000313" key="3">
    <source>
        <dbReference type="EMBL" id="ACB74728.1"/>
    </source>
</evidence>
<dbReference type="AlphaFoldDB" id="B1ZS52"/>
<reference evidence="3 4" key="1">
    <citation type="journal article" date="2011" name="J. Bacteriol.">
        <title>Genome sequence of the verrucomicrobium Opitutus terrae PB90-1, an abundant inhabitant of rice paddy soil ecosystems.</title>
        <authorList>
            <person name="van Passel M.W."/>
            <person name="Kant R."/>
            <person name="Palva A."/>
            <person name="Copeland A."/>
            <person name="Lucas S."/>
            <person name="Lapidus A."/>
            <person name="Glavina del Rio T."/>
            <person name="Pitluck S."/>
            <person name="Goltsman E."/>
            <person name="Clum A."/>
            <person name="Sun H."/>
            <person name="Schmutz J."/>
            <person name="Larimer F.W."/>
            <person name="Land M.L."/>
            <person name="Hauser L."/>
            <person name="Kyrpides N."/>
            <person name="Mikhailova N."/>
            <person name="Richardson P.P."/>
            <person name="Janssen P.H."/>
            <person name="de Vos W.M."/>
            <person name="Smidt H."/>
        </authorList>
    </citation>
    <scope>NUCLEOTIDE SEQUENCE [LARGE SCALE GENOMIC DNA]</scope>
    <source>
        <strain evidence="4">DSM 11246 / JCM 15787 / PB90-1</strain>
    </source>
</reference>
<dbReference type="EMBL" id="CP001032">
    <property type="protein sequence ID" value="ACB74728.1"/>
    <property type="molecule type" value="Genomic_DNA"/>
</dbReference>
<proteinExistence type="predicted"/>
<keyword evidence="2" id="KW-0472">Membrane</keyword>
<feature type="region of interest" description="Disordered" evidence="1">
    <location>
        <begin position="40"/>
        <end position="72"/>
    </location>
</feature>
<feature type="transmembrane region" description="Helical" evidence="2">
    <location>
        <begin position="20"/>
        <end position="37"/>
    </location>
</feature>